<dbReference type="EMBL" id="EQ978225">
    <property type="protein sequence ID" value="EEF26088.1"/>
    <property type="molecule type" value="Genomic_DNA"/>
</dbReference>
<dbReference type="Pfam" id="PF09924">
    <property type="entry name" value="LPG_synthase_C"/>
    <property type="match status" value="1"/>
</dbReference>
<proteinExistence type="predicted"/>
<feature type="transmembrane region" description="Helical" evidence="6">
    <location>
        <begin position="251"/>
        <end position="270"/>
    </location>
</feature>
<feature type="transmembrane region" description="Helical" evidence="6">
    <location>
        <begin position="20"/>
        <end position="41"/>
    </location>
</feature>
<protein>
    <submittedName>
        <fullName evidence="8">Inner membrane protein ybhN, putative</fullName>
    </submittedName>
</protein>
<dbReference type="Proteomes" id="UP000008311">
    <property type="component" value="Unassembled WGS sequence"/>
</dbReference>
<accession>B9TDH6</accession>
<dbReference type="InParanoid" id="B9TDH6"/>
<evidence type="ECO:0000256" key="4">
    <source>
        <dbReference type="ARBA" id="ARBA00022989"/>
    </source>
</evidence>
<comment type="subcellular location">
    <subcellularLocation>
        <location evidence="1">Cell membrane</location>
        <topology evidence="1">Multi-pass membrane protein</topology>
    </subcellularLocation>
</comment>
<dbReference type="PANTHER" id="PTHR34697:SF2">
    <property type="entry name" value="PHOSPHATIDYLGLYCEROL LYSYLTRANSFERASE"/>
    <property type="match status" value="1"/>
</dbReference>
<dbReference type="AlphaFoldDB" id="B9TDH6"/>
<organism evidence="8 9">
    <name type="scientific">Ricinus communis</name>
    <name type="common">Castor bean</name>
    <dbReference type="NCBI Taxonomy" id="3988"/>
    <lineage>
        <taxon>Eukaryota</taxon>
        <taxon>Viridiplantae</taxon>
        <taxon>Streptophyta</taxon>
        <taxon>Embryophyta</taxon>
        <taxon>Tracheophyta</taxon>
        <taxon>Spermatophyta</taxon>
        <taxon>Magnoliopsida</taxon>
        <taxon>eudicotyledons</taxon>
        <taxon>Gunneridae</taxon>
        <taxon>Pentapetalae</taxon>
        <taxon>rosids</taxon>
        <taxon>fabids</taxon>
        <taxon>Malpighiales</taxon>
        <taxon>Euphorbiaceae</taxon>
        <taxon>Acalyphoideae</taxon>
        <taxon>Acalypheae</taxon>
        <taxon>Ricinus</taxon>
    </lineage>
</organism>
<feature type="transmembrane region" description="Helical" evidence="6">
    <location>
        <begin position="306"/>
        <end position="328"/>
    </location>
</feature>
<dbReference type="PANTHER" id="PTHR34697">
    <property type="entry name" value="PHOSPHATIDYLGLYCEROL LYSYLTRANSFERASE"/>
    <property type="match status" value="1"/>
</dbReference>
<reference evidence="9" key="1">
    <citation type="journal article" date="2010" name="Nat. Biotechnol.">
        <title>Draft genome sequence of the oilseed species Ricinus communis.</title>
        <authorList>
            <person name="Chan A.P."/>
            <person name="Crabtree J."/>
            <person name="Zhao Q."/>
            <person name="Lorenzi H."/>
            <person name="Orvis J."/>
            <person name="Puiu D."/>
            <person name="Melake-Berhan A."/>
            <person name="Jones K.M."/>
            <person name="Redman J."/>
            <person name="Chen G."/>
            <person name="Cahoon E.B."/>
            <person name="Gedil M."/>
            <person name="Stanke M."/>
            <person name="Haas B.J."/>
            <person name="Wortman J.R."/>
            <person name="Fraser-Liggett C.M."/>
            <person name="Ravel J."/>
            <person name="Rabinowicz P.D."/>
        </authorList>
    </citation>
    <scope>NUCLEOTIDE SEQUENCE [LARGE SCALE GENOMIC DNA]</scope>
    <source>
        <strain evidence="9">cv. Hale</strain>
    </source>
</reference>
<gene>
    <name evidence="8" type="ORF">RCOM_1956890</name>
</gene>
<feature type="transmembrane region" description="Helical" evidence="6">
    <location>
        <begin position="348"/>
        <end position="368"/>
    </location>
</feature>
<dbReference type="InterPro" id="IPR024320">
    <property type="entry name" value="LPG_synthase_C"/>
</dbReference>
<evidence type="ECO:0000313" key="9">
    <source>
        <dbReference type="Proteomes" id="UP000008311"/>
    </source>
</evidence>
<keyword evidence="9" id="KW-1185">Reference proteome</keyword>
<evidence type="ECO:0000256" key="6">
    <source>
        <dbReference type="SAM" id="Phobius"/>
    </source>
</evidence>
<feature type="transmembrane region" description="Helical" evidence="6">
    <location>
        <begin position="276"/>
        <end position="294"/>
    </location>
</feature>
<feature type="transmembrane region" description="Helical" evidence="6">
    <location>
        <begin position="170"/>
        <end position="197"/>
    </location>
</feature>
<keyword evidence="3 6" id="KW-0812">Transmembrane</keyword>
<evidence type="ECO:0000256" key="2">
    <source>
        <dbReference type="ARBA" id="ARBA00022475"/>
    </source>
</evidence>
<evidence type="ECO:0000256" key="1">
    <source>
        <dbReference type="ARBA" id="ARBA00004651"/>
    </source>
</evidence>
<dbReference type="InterPro" id="IPR051211">
    <property type="entry name" value="PG_lysyltransferase"/>
</dbReference>
<name>B9TDH6_RICCO</name>
<keyword evidence="2" id="KW-1003">Cell membrane</keyword>
<feature type="domain" description="Phosphatidylglycerol lysyltransferase C-terminal" evidence="7">
    <location>
        <begin position="390"/>
        <end position="521"/>
    </location>
</feature>
<keyword evidence="5 6" id="KW-0472">Membrane</keyword>
<feature type="transmembrane region" description="Helical" evidence="6">
    <location>
        <begin position="132"/>
        <end position="158"/>
    </location>
</feature>
<sequence>MVTPAQELATQTLSARSVTVLLGVALLGLALWWGVIVYSQFRPVRWRGFRLELPTLGMSLKQTVVAVVDLVVAGLVLYLLLSSETPVPLGQFMLVYIMAQLLGLISQVPGGIGVFESTFLVLTSDHLPAEQVLAALIAYRIIYYFLPLALAGLTLLAYELRQSGLLKHRVLRSTLVTVDAATPQIFSLLLLLGGAILLTSGATPADAKRLHELKLFVPLPFVELSHLAGSIAGLLLLFLANAVRHRLDSAYYASIAVLGVGIVASLIKGFDYEEAAVLSAVLIAFLPTRSHFYRRSALLEASLPRQWYLLAVPIVVATTWLGFFSYKHIDYSNELWWDFSFHGNAPRFLRSVLAGTVLLGAFFAYRLLTRMTIKLQLPTATEISKAAALARSSDDANGFLALTGDKYLLWSDSGNSYISFDVAGRYWIAMGDPVGDPKERGDLVWKLRELADHNRAKVAFYQIGTRNLPTYLDLGMQMLKLGEEARVYLAGFNLQGRRRANLRTAYNKAQREGLAFAIIEAKA</sequence>
<feature type="transmembrane region" description="Helical" evidence="6">
    <location>
        <begin position="93"/>
        <end position="112"/>
    </location>
</feature>
<evidence type="ECO:0000313" key="8">
    <source>
        <dbReference type="EMBL" id="EEF26088.1"/>
    </source>
</evidence>
<dbReference type="GO" id="GO:0005886">
    <property type="term" value="C:plasma membrane"/>
    <property type="evidence" value="ECO:0007669"/>
    <property type="project" value="UniProtKB-SubCell"/>
</dbReference>
<evidence type="ECO:0000256" key="3">
    <source>
        <dbReference type="ARBA" id="ARBA00022692"/>
    </source>
</evidence>
<feature type="transmembrane region" description="Helical" evidence="6">
    <location>
        <begin position="217"/>
        <end position="239"/>
    </location>
</feature>
<evidence type="ECO:0000259" key="7">
    <source>
        <dbReference type="Pfam" id="PF09924"/>
    </source>
</evidence>
<feature type="transmembrane region" description="Helical" evidence="6">
    <location>
        <begin position="61"/>
        <end position="81"/>
    </location>
</feature>
<evidence type="ECO:0000256" key="5">
    <source>
        <dbReference type="ARBA" id="ARBA00023136"/>
    </source>
</evidence>
<keyword evidence="4 6" id="KW-1133">Transmembrane helix</keyword>